<dbReference type="EMBL" id="JBEDUW010000277">
    <property type="protein sequence ID" value="KAK9901870.1"/>
    <property type="molecule type" value="Genomic_DNA"/>
</dbReference>
<comment type="caution">
    <text evidence="2">The sequence shown here is derived from an EMBL/GenBank/DDBJ whole genome shotgun (WGS) entry which is preliminary data.</text>
</comment>
<keyword evidence="3" id="KW-1185">Reference proteome</keyword>
<organism evidence="2 3">
    <name type="scientific">Rubus argutus</name>
    <name type="common">Southern blackberry</name>
    <dbReference type="NCBI Taxonomy" id="59490"/>
    <lineage>
        <taxon>Eukaryota</taxon>
        <taxon>Viridiplantae</taxon>
        <taxon>Streptophyta</taxon>
        <taxon>Embryophyta</taxon>
        <taxon>Tracheophyta</taxon>
        <taxon>Spermatophyta</taxon>
        <taxon>Magnoliopsida</taxon>
        <taxon>eudicotyledons</taxon>
        <taxon>Gunneridae</taxon>
        <taxon>Pentapetalae</taxon>
        <taxon>rosids</taxon>
        <taxon>fabids</taxon>
        <taxon>Rosales</taxon>
        <taxon>Rosaceae</taxon>
        <taxon>Rosoideae</taxon>
        <taxon>Rosoideae incertae sedis</taxon>
        <taxon>Rubus</taxon>
    </lineage>
</organism>
<reference evidence="2 3" key="1">
    <citation type="journal article" date="2023" name="G3 (Bethesda)">
        <title>A chromosome-length genome assembly and annotation of blackberry (Rubus argutus, cv. 'Hillquist').</title>
        <authorList>
            <person name="Bruna T."/>
            <person name="Aryal R."/>
            <person name="Dudchenko O."/>
            <person name="Sargent D.J."/>
            <person name="Mead D."/>
            <person name="Buti M."/>
            <person name="Cavallini A."/>
            <person name="Hytonen T."/>
            <person name="Andres J."/>
            <person name="Pham M."/>
            <person name="Weisz D."/>
            <person name="Mascagni F."/>
            <person name="Usai G."/>
            <person name="Natali L."/>
            <person name="Bassil N."/>
            <person name="Fernandez G.E."/>
            <person name="Lomsadze A."/>
            <person name="Armour M."/>
            <person name="Olukolu B."/>
            <person name="Poorten T."/>
            <person name="Britton C."/>
            <person name="Davik J."/>
            <person name="Ashrafi H."/>
            <person name="Aiden E.L."/>
            <person name="Borodovsky M."/>
            <person name="Worthington M."/>
        </authorList>
    </citation>
    <scope>NUCLEOTIDE SEQUENCE [LARGE SCALE GENOMIC DNA]</scope>
    <source>
        <strain evidence="2">PI 553951</strain>
    </source>
</reference>
<proteinExistence type="predicted"/>
<evidence type="ECO:0000313" key="3">
    <source>
        <dbReference type="Proteomes" id="UP001457282"/>
    </source>
</evidence>
<feature type="compositionally biased region" description="Low complexity" evidence="1">
    <location>
        <begin position="14"/>
        <end position="23"/>
    </location>
</feature>
<dbReference type="AlphaFoldDB" id="A0AAW1VKF7"/>
<dbReference type="Proteomes" id="UP001457282">
    <property type="component" value="Unassembled WGS sequence"/>
</dbReference>
<evidence type="ECO:0000313" key="2">
    <source>
        <dbReference type="EMBL" id="KAK9901870.1"/>
    </source>
</evidence>
<feature type="region of interest" description="Disordered" evidence="1">
    <location>
        <begin position="14"/>
        <end position="65"/>
    </location>
</feature>
<evidence type="ECO:0000256" key="1">
    <source>
        <dbReference type="SAM" id="MobiDB-lite"/>
    </source>
</evidence>
<name>A0AAW1VKF7_RUBAR</name>
<sequence>MRGFRTLASLQPPLSLSLPSLSLPHRRSLPPPVNMASDNHLMSLPPPLFDSKPNPDHNPANQFIPQNPRCRAQQRMVVATLDWFEHLPSHSSSQSP</sequence>
<accession>A0AAW1VKF7</accession>
<gene>
    <name evidence="2" type="ORF">M0R45_001894</name>
</gene>
<protein>
    <submittedName>
        <fullName evidence="2">Uncharacterized protein</fullName>
    </submittedName>
</protein>